<dbReference type="InterPro" id="IPR052523">
    <property type="entry name" value="Trichothecene_AcTrans"/>
</dbReference>
<dbReference type="Gene3D" id="3.40.630.30">
    <property type="match status" value="1"/>
</dbReference>
<reference evidence="3" key="1">
    <citation type="journal article" date="2010" name="Genome Res.">
        <title>Population genomic sequencing of Coccidioides fungi reveals recent hybridization and transposon control.</title>
        <authorList>
            <person name="Neafsey D.E."/>
            <person name="Barker B.M."/>
            <person name="Sharpton T.J."/>
            <person name="Stajich J.E."/>
            <person name="Park D.J."/>
            <person name="Whiston E."/>
            <person name="Hung C.-Y."/>
            <person name="McMahan C."/>
            <person name="White J."/>
            <person name="Sykes S."/>
            <person name="Heiman D."/>
            <person name="Young S."/>
            <person name="Zeng Q."/>
            <person name="Abouelleil A."/>
            <person name="Aftuck L."/>
            <person name="Bessette D."/>
            <person name="Brown A."/>
            <person name="FitzGerald M."/>
            <person name="Lui A."/>
            <person name="Macdonald J.P."/>
            <person name="Priest M."/>
            <person name="Orbach M.J."/>
            <person name="Galgiani J.N."/>
            <person name="Kirkland T.N."/>
            <person name="Cole G.T."/>
            <person name="Birren B.W."/>
            <person name="Henn M.R."/>
            <person name="Taylor J.W."/>
            <person name="Rounsley S.D."/>
        </authorList>
    </citation>
    <scope>NUCLEOTIDE SEQUENCE [LARGE SCALE GENOMIC DNA]</scope>
    <source>
        <strain evidence="3">RMSCC 2394</strain>
    </source>
</reference>
<dbReference type="STRING" id="404692.A0A0J7B7I5"/>
<proteinExistence type="predicted"/>
<dbReference type="OrthoDB" id="2744543at2759"/>
<dbReference type="GO" id="GO:0016747">
    <property type="term" value="F:acyltransferase activity, transferring groups other than amino-acyl groups"/>
    <property type="evidence" value="ECO:0007669"/>
    <property type="project" value="InterPro"/>
</dbReference>
<dbReference type="SUPFAM" id="SSF55729">
    <property type="entry name" value="Acyl-CoA N-acyltransferases (Nat)"/>
    <property type="match status" value="1"/>
</dbReference>
<dbReference type="PROSITE" id="PS51186">
    <property type="entry name" value="GNAT"/>
    <property type="match status" value="1"/>
</dbReference>
<dbReference type="Pfam" id="PF00583">
    <property type="entry name" value="Acetyltransf_1"/>
    <property type="match status" value="1"/>
</dbReference>
<evidence type="ECO:0000259" key="1">
    <source>
        <dbReference type="PROSITE" id="PS51186"/>
    </source>
</evidence>
<protein>
    <recommendedName>
        <fullName evidence="1">N-acetyltransferase domain-containing protein</fullName>
    </recommendedName>
</protein>
<evidence type="ECO:0000313" key="2">
    <source>
        <dbReference type="EMBL" id="KMP05922.1"/>
    </source>
</evidence>
<dbReference type="InterPro" id="IPR000182">
    <property type="entry name" value="GNAT_dom"/>
</dbReference>
<organism evidence="2 3">
    <name type="scientific">Coccidioides immitis RMSCC 2394</name>
    <dbReference type="NCBI Taxonomy" id="404692"/>
    <lineage>
        <taxon>Eukaryota</taxon>
        <taxon>Fungi</taxon>
        <taxon>Dikarya</taxon>
        <taxon>Ascomycota</taxon>
        <taxon>Pezizomycotina</taxon>
        <taxon>Eurotiomycetes</taxon>
        <taxon>Eurotiomycetidae</taxon>
        <taxon>Onygenales</taxon>
        <taxon>Onygenaceae</taxon>
        <taxon>Coccidioides</taxon>
    </lineage>
</organism>
<accession>A0A0J7B7I5</accession>
<dbReference type="PANTHER" id="PTHR42791">
    <property type="entry name" value="GNAT FAMILY ACETYLTRANSFERASE"/>
    <property type="match status" value="1"/>
</dbReference>
<dbReference type="EMBL" id="DS028096">
    <property type="protein sequence ID" value="KMP05922.1"/>
    <property type="molecule type" value="Genomic_DNA"/>
</dbReference>
<dbReference type="Proteomes" id="UP000054565">
    <property type="component" value="Unassembled WGS sequence"/>
</dbReference>
<evidence type="ECO:0000313" key="3">
    <source>
        <dbReference type="Proteomes" id="UP000054565"/>
    </source>
</evidence>
<dbReference type="PANTHER" id="PTHR42791:SF17">
    <property type="entry name" value="ACETYLTRANSFERASE, GNAT FAMILY FAMILY (AFU_ORTHOLOGUE AFUA_8G05690)"/>
    <property type="match status" value="1"/>
</dbReference>
<sequence>MDFRPKVASSDPSFTCEFRSEFRLRVQIRDKSPKIHYLALCRFLPSYRHRHSHASSKNVKTRRIHVATMGFAVLPALIPDIPKVYDVYFAAFKADPMGEIMLDILFPGGITEEFRKAHSEGTLGFWHTSQSQYTWKCVDTNTDDIVGMGLADVYLKERTEEERKNPGISWLEGEAKERAENIINPLWEMKEKLWGGRRYIYCHVIGVDPKHQGRKAGAALVRWGIDLSEQTGLPVYFEASPSTVKMYEKMGFETLKETIVHRAEDLGIKEDIAVPLMVRMPSCAGGQTFEEWRAKGYPAWSG</sequence>
<feature type="domain" description="N-acetyltransferase" evidence="1">
    <location>
        <begin position="112"/>
        <end position="281"/>
    </location>
</feature>
<dbReference type="InterPro" id="IPR016181">
    <property type="entry name" value="Acyl_CoA_acyltransferase"/>
</dbReference>
<name>A0A0J7B7I5_COCIT</name>
<dbReference type="AlphaFoldDB" id="A0A0J7B7I5"/>
<gene>
    <name evidence="2" type="ORF">CIRG_05603</name>
</gene>